<dbReference type="Pfam" id="PF00842">
    <property type="entry name" value="Ala_racemase_C"/>
    <property type="match status" value="1"/>
</dbReference>
<proteinExistence type="inferred from homology"/>
<dbReference type="GO" id="GO:0030170">
    <property type="term" value="F:pyridoxal phosphate binding"/>
    <property type="evidence" value="ECO:0007669"/>
    <property type="project" value="UniProtKB-UniRule"/>
</dbReference>
<dbReference type="SUPFAM" id="SSF50621">
    <property type="entry name" value="Alanine racemase C-terminal domain-like"/>
    <property type="match status" value="1"/>
</dbReference>
<comment type="catalytic activity">
    <reaction evidence="4">
        <text>L-alanine = D-alanine</text>
        <dbReference type="Rhea" id="RHEA:20249"/>
        <dbReference type="ChEBI" id="CHEBI:57416"/>
        <dbReference type="ChEBI" id="CHEBI:57972"/>
        <dbReference type="EC" id="5.1.1.1"/>
    </reaction>
</comment>
<dbReference type="EMBL" id="DVJN01000153">
    <property type="protein sequence ID" value="HIS92858.1"/>
    <property type="molecule type" value="Genomic_DNA"/>
</dbReference>
<evidence type="ECO:0000256" key="6">
    <source>
        <dbReference type="PIRSR" id="PIRSR600821-52"/>
    </source>
</evidence>
<gene>
    <name evidence="8" type="primary">alr</name>
    <name evidence="8" type="ORF">IAA84_07595</name>
</gene>
<dbReference type="FunFam" id="3.20.20.10:FF:000002">
    <property type="entry name" value="Alanine racemase"/>
    <property type="match status" value="1"/>
</dbReference>
<organism evidence="8 9">
    <name type="scientific">Candidatus Alectryocaccomicrobium excrementavium</name>
    <dbReference type="NCBI Taxonomy" id="2840668"/>
    <lineage>
        <taxon>Bacteria</taxon>
        <taxon>Bacillati</taxon>
        <taxon>Bacillota</taxon>
        <taxon>Clostridia</taxon>
        <taxon>Candidatus Alectryocaccomicrobium</taxon>
    </lineage>
</organism>
<dbReference type="InterPro" id="IPR001608">
    <property type="entry name" value="Ala_racemase_N"/>
</dbReference>
<evidence type="ECO:0000256" key="2">
    <source>
        <dbReference type="ARBA" id="ARBA00022898"/>
    </source>
</evidence>
<comment type="similarity">
    <text evidence="4">Belongs to the alanine racemase family.</text>
</comment>
<dbReference type="CDD" id="cd00430">
    <property type="entry name" value="PLPDE_III_AR"/>
    <property type="match status" value="1"/>
</dbReference>
<comment type="cofactor">
    <cofactor evidence="1 4 5">
        <name>pyridoxal 5'-phosphate</name>
        <dbReference type="ChEBI" id="CHEBI:597326"/>
    </cofactor>
</comment>
<feature type="binding site" evidence="4 6">
    <location>
        <position position="300"/>
    </location>
    <ligand>
        <name>substrate</name>
    </ligand>
</feature>
<evidence type="ECO:0000256" key="5">
    <source>
        <dbReference type="PIRSR" id="PIRSR600821-50"/>
    </source>
</evidence>
<dbReference type="GO" id="GO:0005829">
    <property type="term" value="C:cytosol"/>
    <property type="evidence" value="ECO:0007669"/>
    <property type="project" value="TreeGrafter"/>
</dbReference>
<dbReference type="InterPro" id="IPR009006">
    <property type="entry name" value="Ala_racemase/Decarboxylase_C"/>
</dbReference>
<evidence type="ECO:0000256" key="3">
    <source>
        <dbReference type="ARBA" id="ARBA00023235"/>
    </source>
</evidence>
<keyword evidence="3 4" id="KW-0413">Isomerase</keyword>
<feature type="active site" description="Proton acceptor; specific for L-alanine" evidence="4">
    <location>
        <position position="252"/>
    </location>
</feature>
<dbReference type="Pfam" id="PF01168">
    <property type="entry name" value="Ala_racemase_N"/>
    <property type="match status" value="1"/>
</dbReference>
<accession>A0A9D1G149</accession>
<comment type="function">
    <text evidence="4">Catalyzes the interconversion of L-alanine and D-alanine. May also act on other amino acids.</text>
</comment>
<evidence type="ECO:0000256" key="4">
    <source>
        <dbReference type="HAMAP-Rule" id="MF_01201"/>
    </source>
</evidence>
<feature type="binding site" evidence="4 6">
    <location>
        <position position="131"/>
    </location>
    <ligand>
        <name>substrate</name>
    </ligand>
</feature>
<dbReference type="AlphaFoldDB" id="A0A9D1G149"/>
<evidence type="ECO:0000256" key="1">
    <source>
        <dbReference type="ARBA" id="ARBA00001933"/>
    </source>
</evidence>
<evidence type="ECO:0000259" key="7">
    <source>
        <dbReference type="SMART" id="SM01005"/>
    </source>
</evidence>
<dbReference type="SMART" id="SM01005">
    <property type="entry name" value="Ala_racemase_C"/>
    <property type="match status" value="1"/>
</dbReference>
<dbReference type="PANTHER" id="PTHR30511">
    <property type="entry name" value="ALANINE RACEMASE"/>
    <property type="match status" value="1"/>
</dbReference>
<evidence type="ECO:0000313" key="9">
    <source>
        <dbReference type="Proteomes" id="UP000824140"/>
    </source>
</evidence>
<sequence>MRPTKLTISTAAIAANLREIAQKTQSPVMAVVKADAYGHGAVPVARACQRAGAAGFAVATAEEALELRKAGITQPILVLGAPDEELLEAMISADISFALFGESTLLCAQSIAAAVQKQARAHLKVDTGMRRIGACWNALDALLDAWQTCPDVRMEGVFSHFAAADGDEEFTRTQAERFDAALAQVRARGFSPLCHMAASSAMANPALRYDAVRAGIALYGTGVPGFSLQYAQELTTRAVRIAWIQAGETVGYGRTFTAARDTRVATLPIGYGDGYPRILGNRADVLVRGKRVPVIGRVCMDMLMVDITDVPEAGMEDAFTLMGAQGGERISPDELAERAQTIPYEIMLGFSPRVRREWDDEG</sequence>
<feature type="modified residue" description="N6-(pyridoxal phosphate)lysine" evidence="4 5">
    <location>
        <position position="33"/>
    </location>
</feature>
<comment type="caution">
    <text evidence="8">The sequence shown here is derived from an EMBL/GenBank/DDBJ whole genome shotgun (WGS) entry which is preliminary data.</text>
</comment>
<dbReference type="PROSITE" id="PS00395">
    <property type="entry name" value="ALANINE_RACEMASE"/>
    <property type="match status" value="1"/>
</dbReference>
<reference evidence="8" key="2">
    <citation type="journal article" date="2021" name="PeerJ">
        <title>Extensive microbial diversity within the chicken gut microbiome revealed by metagenomics and culture.</title>
        <authorList>
            <person name="Gilroy R."/>
            <person name="Ravi A."/>
            <person name="Getino M."/>
            <person name="Pursley I."/>
            <person name="Horton D.L."/>
            <person name="Alikhan N.F."/>
            <person name="Baker D."/>
            <person name="Gharbi K."/>
            <person name="Hall N."/>
            <person name="Watson M."/>
            <person name="Adriaenssens E.M."/>
            <person name="Foster-Nyarko E."/>
            <person name="Jarju S."/>
            <person name="Secka A."/>
            <person name="Antonio M."/>
            <person name="Oren A."/>
            <person name="Chaudhuri R.R."/>
            <person name="La Ragione R."/>
            <person name="Hildebrand F."/>
            <person name="Pallen M.J."/>
        </authorList>
    </citation>
    <scope>NUCLEOTIDE SEQUENCE</scope>
    <source>
        <strain evidence="8">13766</strain>
    </source>
</reference>
<dbReference type="InterPro" id="IPR029066">
    <property type="entry name" value="PLP-binding_barrel"/>
</dbReference>
<dbReference type="SUPFAM" id="SSF51419">
    <property type="entry name" value="PLP-binding barrel"/>
    <property type="match status" value="1"/>
</dbReference>
<reference evidence="8" key="1">
    <citation type="submission" date="2020-10" db="EMBL/GenBank/DDBJ databases">
        <authorList>
            <person name="Gilroy R."/>
        </authorList>
    </citation>
    <scope>NUCLEOTIDE SEQUENCE</scope>
    <source>
        <strain evidence="8">13766</strain>
    </source>
</reference>
<dbReference type="InterPro" id="IPR011079">
    <property type="entry name" value="Ala_racemase_C"/>
</dbReference>
<dbReference type="GO" id="GO:0008784">
    <property type="term" value="F:alanine racemase activity"/>
    <property type="evidence" value="ECO:0007669"/>
    <property type="project" value="UniProtKB-UniRule"/>
</dbReference>
<keyword evidence="2 4" id="KW-0663">Pyridoxal phosphate</keyword>
<dbReference type="InterPro" id="IPR020622">
    <property type="entry name" value="Ala_racemase_pyridoxalP-BS"/>
</dbReference>
<dbReference type="InterPro" id="IPR000821">
    <property type="entry name" value="Ala_racemase"/>
</dbReference>
<dbReference type="NCBIfam" id="TIGR00492">
    <property type="entry name" value="alr"/>
    <property type="match status" value="1"/>
</dbReference>
<dbReference type="HAMAP" id="MF_01201">
    <property type="entry name" value="Ala_racemase"/>
    <property type="match status" value="1"/>
</dbReference>
<evidence type="ECO:0000313" key="8">
    <source>
        <dbReference type="EMBL" id="HIS92858.1"/>
    </source>
</evidence>
<comment type="pathway">
    <text evidence="4">Amino-acid biosynthesis; D-alanine biosynthesis; D-alanine from L-alanine: step 1/1.</text>
</comment>
<dbReference type="Gene3D" id="2.40.37.10">
    <property type="entry name" value="Lyase, Ornithine Decarboxylase, Chain A, domain 1"/>
    <property type="match status" value="1"/>
</dbReference>
<name>A0A9D1G149_9FIRM</name>
<dbReference type="Proteomes" id="UP000824140">
    <property type="component" value="Unassembled WGS sequence"/>
</dbReference>
<feature type="active site" description="Proton acceptor; specific for D-alanine" evidence="4">
    <location>
        <position position="33"/>
    </location>
</feature>
<protein>
    <recommendedName>
        <fullName evidence="4">Alanine racemase</fullName>
        <ecNumber evidence="4">5.1.1.1</ecNumber>
    </recommendedName>
</protein>
<feature type="domain" description="Alanine racemase C-terminal" evidence="7">
    <location>
        <begin position="231"/>
        <end position="359"/>
    </location>
</feature>
<dbReference type="GO" id="GO:0030632">
    <property type="term" value="P:D-alanine biosynthetic process"/>
    <property type="evidence" value="ECO:0007669"/>
    <property type="project" value="UniProtKB-UniRule"/>
</dbReference>
<dbReference type="EC" id="5.1.1.1" evidence="4"/>
<dbReference type="PRINTS" id="PR00992">
    <property type="entry name" value="ALARACEMASE"/>
</dbReference>
<dbReference type="Gene3D" id="3.20.20.10">
    <property type="entry name" value="Alanine racemase"/>
    <property type="match status" value="1"/>
</dbReference>
<dbReference type="PANTHER" id="PTHR30511:SF0">
    <property type="entry name" value="ALANINE RACEMASE, CATABOLIC-RELATED"/>
    <property type="match status" value="1"/>
</dbReference>